<dbReference type="Proteomes" id="UP000035680">
    <property type="component" value="Unassembled WGS sequence"/>
</dbReference>
<reference evidence="3" key="2">
    <citation type="submission" date="2015-08" db="UniProtKB">
        <authorList>
            <consortium name="WormBaseParasite"/>
        </authorList>
    </citation>
    <scope>IDENTIFICATION</scope>
</reference>
<evidence type="ECO:0000313" key="2">
    <source>
        <dbReference type="Proteomes" id="UP000035680"/>
    </source>
</evidence>
<protein>
    <submittedName>
        <fullName evidence="3">Homeobox protein 2-like</fullName>
    </submittedName>
</protein>
<feature type="region of interest" description="Disordered" evidence="1">
    <location>
        <begin position="158"/>
        <end position="177"/>
    </location>
</feature>
<evidence type="ECO:0000256" key="1">
    <source>
        <dbReference type="SAM" id="MobiDB-lite"/>
    </source>
</evidence>
<dbReference type="WBParaSite" id="SVE_1724300.1">
    <property type="protein sequence ID" value="SVE_1724300.1"/>
    <property type="gene ID" value="SVE_1724300"/>
</dbReference>
<evidence type="ECO:0000313" key="3">
    <source>
        <dbReference type="WBParaSite" id="SVE_1724300.1"/>
    </source>
</evidence>
<accession>A0A0K0FXR7</accession>
<proteinExistence type="predicted"/>
<dbReference type="AlphaFoldDB" id="A0A0K0FXR7"/>
<sequence>MSHPEKKDNIKVPGIIKNNKGSNIKLSTKKLLNKVVHGSITKKIKITPNELRNKRKNLVRKKNGLKVSFSNQPKTNNGYDESRTEENTLNSSDIILTDKDQNMNIITRNKDENINISHDHDSNNNESDTSSLFGRRHKYKVKNLDMLNNKKLKPIIRNSTPIDKYSRRKSLSSSVESEKLKTRSRISSNIISNKVLKKRNSEINKVKEGRVSKKTTPFSSPQRREVSKSVKRLYGGLSEVYMRSILKIRQDHDSAKRRYPLRVRKPVRRYLHDF</sequence>
<keyword evidence="2" id="KW-1185">Reference proteome</keyword>
<reference evidence="2" key="1">
    <citation type="submission" date="2014-07" db="EMBL/GenBank/DDBJ databases">
        <authorList>
            <person name="Martin A.A"/>
            <person name="De Silva N."/>
        </authorList>
    </citation>
    <scope>NUCLEOTIDE SEQUENCE</scope>
</reference>
<name>A0A0K0FXR7_STRVS</name>
<organism evidence="2 3">
    <name type="scientific">Strongyloides venezuelensis</name>
    <name type="common">Threadworm</name>
    <dbReference type="NCBI Taxonomy" id="75913"/>
    <lineage>
        <taxon>Eukaryota</taxon>
        <taxon>Metazoa</taxon>
        <taxon>Ecdysozoa</taxon>
        <taxon>Nematoda</taxon>
        <taxon>Chromadorea</taxon>
        <taxon>Rhabditida</taxon>
        <taxon>Tylenchina</taxon>
        <taxon>Panagrolaimomorpha</taxon>
        <taxon>Strongyloidoidea</taxon>
        <taxon>Strongyloididae</taxon>
        <taxon>Strongyloides</taxon>
    </lineage>
</organism>